<dbReference type="InterPro" id="IPR017926">
    <property type="entry name" value="GATASE"/>
</dbReference>
<gene>
    <name evidence="2" type="ORF">ABFZ84_06670</name>
</gene>
<dbReference type="Pfam" id="PF00117">
    <property type="entry name" value="GATase"/>
    <property type="match status" value="1"/>
</dbReference>
<dbReference type="InterPro" id="IPR029062">
    <property type="entry name" value="Class_I_gatase-like"/>
</dbReference>
<evidence type="ECO:0000313" key="3">
    <source>
        <dbReference type="Proteomes" id="UP001560685"/>
    </source>
</evidence>
<dbReference type="PANTHER" id="PTHR42695">
    <property type="entry name" value="GLUTAMINE AMIDOTRANSFERASE YLR126C-RELATED"/>
    <property type="match status" value="1"/>
</dbReference>
<dbReference type="CDD" id="cd01741">
    <property type="entry name" value="GATase1_1"/>
    <property type="match status" value="1"/>
</dbReference>
<keyword evidence="3" id="KW-1185">Reference proteome</keyword>
<reference evidence="2 3" key="1">
    <citation type="submission" date="2024-05" db="EMBL/GenBank/DDBJ databases">
        <title>Three bacterial strains, DH-69, EH-24, and ECK-19 isolated from coastal sediments.</title>
        <authorList>
            <person name="Ye Y.-Q."/>
            <person name="Du Z.-J."/>
        </authorList>
    </citation>
    <scope>NUCLEOTIDE SEQUENCE [LARGE SCALE GENOMIC DNA]</scope>
    <source>
        <strain evidence="2 3">ECK-19</strain>
    </source>
</reference>
<keyword evidence="2" id="KW-0315">Glutamine amidotransferase</keyword>
<dbReference type="PANTHER" id="PTHR42695:SF5">
    <property type="entry name" value="GLUTAMINE AMIDOTRANSFERASE YLR126C-RELATED"/>
    <property type="match status" value="1"/>
</dbReference>
<name>A0ABV3Z363_9PROT</name>
<accession>A0ABV3Z363</accession>
<proteinExistence type="predicted"/>
<sequence>MHICILVTGEPPEPLKGQFGDYPSMFERLISPHAPQFSFSTANALTNEGLPPVSSFDGLLITGSPAGVYEEHKWIAPCEVLIKETATAGKPQVGICFGHQLMAQAFGGKAIKSERGWGVGVHRYNISNKASWMVPAANQIACAVSHQDQVIEAPSGARTLGGSEFCPAGILEYAQGPAISFQQHPEFGHDYGLSLLKLREDRIPPDRFGVGVDSYQNRTDRDLMGQWIANFFTQNAS</sequence>
<evidence type="ECO:0000313" key="2">
    <source>
        <dbReference type="EMBL" id="MEX6633232.1"/>
    </source>
</evidence>
<comment type="caution">
    <text evidence="2">The sequence shown here is derived from an EMBL/GenBank/DDBJ whole genome shotgun (WGS) entry which is preliminary data.</text>
</comment>
<dbReference type="Gene3D" id="3.40.50.880">
    <property type="match status" value="1"/>
</dbReference>
<dbReference type="InterPro" id="IPR044992">
    <property type="entry name" value="ChyE-like"/>
</dbReference>
<dbReference type="SUPFAM" id="SSF52317">
    <property type="entry name" value="Class I glutamine amidotransferase-like"/>
    <property type="match status" value="1"/>
</dbReference>
<dbReference type="EMBL" id="JBEHZE010000001">
    <property type="protein sequence ID" value="MEX6633232.1"/>
    <property type="molecule type" value="Genomic_DNA"/>
</dbReference>
<dbReference type="RefSeq" id="WP_369313186.1">
    <property type="nucleotide sequence ID" value="NZ_JBEHZE010000001.1"/>
</dbReference>
<organism evidence="2 3">
    <name type="scientific">Hyphococcus lacteus</name>
    <dbReference type="NCBI Taxonomy" id="3143536"/>
    <lineage>
        <taxon>Bacteria</taxon>
        <taxon>Pseudomonadati</taxon>
        <taxon>Pseudomonadota</taxon>
        <taxon>Alphaproteobacteria</taxon>
        <taxon>Parvularculales</taxon>
        <taxon>Parvularculaceae</taxon>
        <taxon>Hyphococcus</taxon>
    </lineage>
</organism>
<evidence type="ECO:0000259" key="1">
    <source>
        <dbReference type="Pfam" id="PF00117"/>
    </source>
</evidence>
<dbReference type="Proteomes" id="UP001560685">
    <property type="component" value="Unassembled WGS sequence"/>
</dbReference>
<protein>
    <submittedName>
        <fullName evidence="2">Glutamine amidotransferase</fullName>
    </submittedName>
</protein>
<dbReference type="PROSITE" id="PS51273">
    <property type="entry name" value="GATASE_TYPE_1"/>
    <property type="match status" value="1"/>
</dbReference>
<feature type="domain" description="Glutamine amidotransferase" evidence="1">
    <location>
        <begin position="53"/>
        <end position="189"/>
    </location>
</feature>